<accession>A0A3P3QX66</accession>
<keyword evidence="2" id="KW-0472">Membrane</keyword>
<dbReference type="OrthoDB" id="2043420at2"/>
<evidence type="ECO:0000313" key="3">
    <source>
        <dbReference type="EMBL" id="RRJ25826.1"/>
    </source>
</evidence>
<feature type="transmembrane region" description="Helical" evidence="2">
    <location>
        <begin position="21"/>
        <end position="42"/>
    </location>
</feature>
<dbReference type="Proteomes" id="UP000272490">
    <property type="component" value="Unassembled WGS sequence"/>
</dbReference>
<name>A0A3P3QX66_9FIRM</name>
<keyword evidence="4" id="KW-1185">Reference proteome</keyword>
<evidence type="ECO:0000256" key="2">
    <source>
        <dbReference type="SAM" id="Phobius"/>
    </source>
</evidence>
<keyword evidence="2" id="KW-1133">Transmembrane helix</keyword>
<gene>
    <name evidence="3" type="ORF">EHV10_04590</name>
</gene>
<feature type="region of interest" description="Disordered" evidence="1">
    <location>
        <begin position="271"/>
        <end position="314"/>
    </location>
</feature>
<reference evidence="3 4" key="1">
    <citation type="submission" date="2018-11" db="EMBL/GenBank/DDBJ databases">
        <title>Genome sequencing of Lachnoanaerobaculum sp. KCOM 2030 (= ChDC B114).</title>
        <authorList>
            <person name="Kook J.-K."/>
            <person name="Park S.-N."/>
            <person name="Lim Y.K."/>
        </authorList>
    </citation>
    <scope>NUCLEOTIDE SEQUENCE [LARGE SCALE GENOMIC DNA]</scope>
    <source>
        <strain evidence="3 4">KCOM 2030</strain>
    </source>
</reference>
<protein>
    <submittedName>
        <fullName evidence="3">Zinc ribbon domain-containing protein</fullName>
    </submittedName>
</protein>
<organism evidence="3 4">
    <name type="scientific">Lachnoanaerobaculum gingivalis</name>
    <dbReference type="NCBI Taxonomy" id="2490855"/>
    <lineage>
        <taxon>Bacteria</taxon>
        <taxon>Bacillati</taxon>
        <taxon>Bacillota</taxon>
        <taxon>Clostridia</taxon>
        <taxon>Lachnospirales</taxon>
        <taxon>Lachnospiraceae</taxon>
        <taxon>Lachnoanaerobaculum</taxon>
    </lineage>
</organism>
<feature type="transmembrane region" description="Helical" evidence="2">
    <location>
        <begin position="140"/>
        <end position="161"/>
    </location>
</feature>
<dbReference type="AlphaFoldDB" id="A0A3P3QX66"/>
<feature type="transmembrane region" description="Helical" evidence="2">
    <location>
        <begin position="76"/>
        <end position="94"/>
    </location>
</feature>
<dbReference type="RefSeq" id="WP_128673641.1">
    <property type="nucleotide sequence ID" value="NZ_RRCO01000002.1"/>
</dbReference>
<proteinExistence type="predicted"/>
<dbReference type="EMBL" id="RRCO01000002">
    <property type="protein sequence ID" value="RRJ25826.1"/>
    <property type="molecule type" value="Genomic_DNA"/>
</dbReference>
<comment type="caution">
    <text evidence="3">The sequence shown here is derived from an EMBL/GenBank/DDBJ whole genome shotgun (WGS) entry which is preliminary data.</text>
</comment>
<evidence type="ECO:0000313" key="4">
    <source>
        <dbReference type="Proteomes" id="UP000272490"/>
    </source>
</evidence>
<evidence type="ECO:0000256" key="1">
    <source>
        <dbReference type="SAM" id="MobiDB-lite"/>
    </source>
</evidence>
<sequence length="314" mass="34124">MFKGIKRTKNNDLVINNKGLSVLNILFILSALTTLFFFIPVLKVDFIYAKKSFSLFSMATLKIDELDLSGLAAVKGYTLLFIIYPIVNIVMWLLNKKATGKGSYVFVHVIYLLNISLGFTEFIIMNALSGLHADEMKGTFFVWIFLLILLVNLILSVYGILKTGRTEVDENAAALDMNVDYAKGILNKAGNVATNVASNVSAAASKAAASKPLKEQKDEVKLNTVVCDSCGNECPETSSFCTKCGHSIEDAKKAKEATPSYVDEAAKLAREMASNESAATETAAKEVSDNVENNAEPVEENKEDTTSNGVSLSK</sequence>
<keyword evidence="2" id="KW-0812">Transmembrane</keyword>
<feature type="transmembrane region" description="Helical" evidence="2">
    <location>
        <begin position="106"/>
        <end position="128"/>
    </location>
</feature>